<keyword evidence="3" id="KW-1185">Reference proteome</keyword>
<sequence>MNEWKTRYDSRATDFHFKEVDQVWMYYLKRRRGLSPRLQQNWEGPYTIVKKLNDVIYRVQSNRSTNQETDSRDGFTHGVPNPYYASLHIHFKQLHHHPYMGHVFRSADPSLLVTPEYIRSLCRSGSSDSEWEIQE</sequence>
<name>A0A4Y2RKF4_ARAVE</name>
<dbReference type="EMBL" id="BGPR01017440">
    <property type="protein sequence ID" value="GBN76173.1"/>
    <property type="molecule type" value="Genomic_DNA"/>
</dbReference>
<evidence type="ECO:0000259" key="1">
    <source>
        <dbReference type="Pfam" id="PF22938"/>
    </source>
</evidence>
<evidence type="ECO:0000313" key="2">
    <source>
        <dbReference type="EMBL" id="GBN76173.1"/>
    </source>
</evidence>
<accession>A0A4Y2RKF4</accession>
<organism evidence="2 3">
    <name type="scientific">Araneus ventricosus</name>
    <name type="common">Orbweaver spider</name>
    <name type="synonym">Epeira ventricosa</name>
    <dbReference type="NCBI Taxonomy" id="182803"/>
    <lineage>
        <taxon>Eukaryota</taxon>
        <taxon>Metazoa</taxon>
        <taxon>Ecdysozoa</taxon>
        <taxon>Arthropoda</taxon>
        <taxon>Chelicerata</taxon>
        <taxon>Arachnida</taxon>
        <taxon>Araneae</taxon>
        <taxon>Araneomorphae</taxon>
        <taxon>Entelegynae</taxon>
        <taxon>Araneoidea</taxon>
        <taxon>Araneidae</taxon>
        <taxon>Araneus</taxon>
    </lineage>
</organism>
<feature type="domain" description="Integrase p58-like C-terminal" evidence="1">
    <location>
        <begin position="44"/>
        <end position="64"/>
    </location>
</feature>
<dbReference type="InterPro" id="IPR054465">
    <property type="entry name" value="Integrase_p58-like_C"/>
</dbReference>
<dbReference type="Pfam" id="PF22938">
    <property type="entry name" value="Integrase_p58_C"/>
    <property type="match status" value="1"/>
</dbReference>
<reference evidence="2 3" key="1">
    <citation type="journal article" date="2019" name="Sci. Rep.">
        <title>Orb-weaving spider Araneus ventricosus genome elucidates the spidroin gene catalogue.</title>
        <authorList>
            <person name="Kono N."/>
            <person name="Nakamura H."/>
            <person name="Ohtoshi R."/>
            <person name="Moran D.A.P."/>
            <person name="Shinohara A."/>
            <person name="Yoshida Y."/>
            <person name="Fujiwara M."/>
            <person name="Mori M."/>
            <person name="Tomita M."/>
            <person name="Arakawa K."/>
        </authorList>
    </citation>
    <scope>NUCLEOTIDE SEQUENCE [LARGE SCALE GENOMIC DNA]</scope>
</reference>
<evidence type="ECO:0000313" key="3">
    <source>
        <dbReference type="Proteomes" id="UP000499080"/>
    </source>
</evidence>
<dbReference type="Proteomes" id="UP000499080">
    <property type="component" value="Unassembled WGS sequence"/>
</dbReference>
<gene>
    <name evidence="2" type="ORF">AVEN_195922_1</name>
</gene>
<proteinExistence type="predicted"/>
<protein>
    <recommendedName>
        <fullName evidence="1">Integrase p58-like C-terminal domain-containing protein</fullName>
    </recommendedName>
</protein>
<comment type="caution">
    <text evidence="2">The sequence shown here is derived from an EMBL/GenBank/DDBJ whole genome shotgun (WGS) entry which is preliminary data.</text>
</comment>
<dbReference type="AlphaFoldDB" id="A0A4Y2RKF4"/>